<evidence type="ECO:0000313" key="1">
    <source>
        <dbReference type="EMBL" id="KAF7249591.1"/>
    </source>
</evidence>
<accession>A0A8S9YHN9</accession>
<reference evidence="1" key="1">
    <citation type="submission" date="2019-07" db="EMBL/GenBank/DDBJ databases">
        <title>Annotation for the trematode Paragonimus miyazaki's.</title>
        <authorList>
            <person name="Choi Y.-J."/>
        </authorList>
    </citation>
    <scope>NUCLEOTIDE SEQUENCE</scope>
    <source>
        <strain evidence="1">Japan</strain>
    </source>
</reference>
<protein>
    <submittedName>
        <fullName evidence="1">Uncharacterized protein</fullName>
    </submittedName>
</protein>
<dbReference type="Proteomes" id="UP000822476">
    <property type="component" value="Unassembled WGS sequence"/>
</dbReference>
<keyword evidence="2" id="KW-1185">Reference proteome</keyword>
<name>A0A8S9YHN9_9TREM</name>
<organism evidence="1 2">
    <name type="scientific">Paragonimus skrjabini miyazakii</name>
    <dbReference type="NCBI Taxonomy" id="59628"/>
    <lineage>
        <taxon>Eukaryota</taxon>
        <taxon>Metazoa</taxon>
        <taxon>Spiralia</taxon>
        <taxon>Lophotrochozoa</taxon>
        <taxon>Platyhelminthes</taxon>
        <taxon>Trematoda</taxon>
        <taxon>Digenea</taxon>
        <taxon>Plagiorchiida</taxon>
        <taxon>Troglotremata</taxon>
        <taxon>Troglotrematidae</taxon>
        <taxon>Paragonimus</taxon>
    </lineage>
</organism>
<dbReference type="EMBL" id="JTDE01005410">
    <property type="protein sequence ID" value="KAF7249591.1"/>
    <property type="molecule type" value="Genomic_DNA"/>
</dbReference>
<comment type="caution">
    <text evidence="1">The sequence shown here is derived from an EMBL/GenBank/DDBJ whole genome shotgun (WGS) entry which is preliminary data.</text>
</comment>
<gene>
    <name evidence="1" type="ORF">EG68_09796</name>
</gene>
<sequence length="241" mass="27711">MWPQSNDAFIRELVKLSTQTASDRYVHWFLTSPEAFIIKIWTGEGVTVWLKLKPTTTRMLPSLAAAGLMLREQQRLFHDYSEVRTTGMHVTICSQNRTTRSYQLAYWLPQLTSNMLGKWKSDTLPEIDRKMLDSKFQSAMADYFRGISAPNAGALLRRMLERLMTRAVAAQITYSGAHQTFAFKRTQLKAFLIGQVHERTEYATTPNSMLNEYCKESGDVSQEKIRIVDLDEQNAFDLNPN</sequence>
<dbReference type="AlphaFoldDB" id="A0A8S9YHN9"/>
<proteinExistence type="predicted"/>
<evidence type="ECO:0000313" key="2">
    <source>
        <dbReference type="Proteomes" id="UP000822476"/>
    </source>
</evidence>